<keyword evidence="2" id="KW-0614">Plasmid</keyword>
<geneLocation type="plasmid" evidence="2 3">
    <name>pTi6.2</name>
</geneLocation>
<feature type="chain" id="PRO_5045623151" evidence="1">
    <location>
        <begin position="24"/>
        <end position="220"/>
    </location>
</feature>
<keyword evidence="1" id="KW-0732">Signal</keyword>
<dbReference type="RefSeq" id="WP_142832340.1">
    <property type="nucleotide sequence ID" value="NZ_CP117269.1"/>
</dbReference>
<reference evidence="2" key="1">
    <citation type="journal article" date="2019" name="Phytopathology">
        <title>A Novel Group of Rhizobium tumorigenes-Like Agrobacteria Associated with Crown Gall Disease of Rhododendron and Blueberry.</title>
        <authorList>
            <person name="Kuzmanovic N."/>
            <person name="Behrens P."/>
            <person name="Idczak E."/>
            <person name="Wagner S."/>
            <person name="Gotz M."/>
            <person name="Sproer C."/>
            <person name="Bunk B."/>
            <person name="Overmann J."/>
            <person name="Smalla K."/>
        </authorList>
    </citation>
    <scope>NUCLEOTIDE SEQUENCE</scope>
    <source>
        <strain evidence="2">Rho-6.2</strain>
    </source>
</reference>
<feature type="signal peptide" evidence="1">
    <location>
        <begin position="1"/>
        <end position="23"/>
    </location>
</feature>
<evidence type="ECO:0000256" key="1">
    <source>
        <dbReference type="SAM" id="SignalP"/>
    </source>
</evidence>
<evidence type="ECO:0000313" key="2">
    <source>
        <dbReference type="EMBL" id="WFS26147.1"/>
    </source>
</evidence>
<dbReference type="EMBL" id="CP117269">
    <property type="protein sequence ID" value="WFS26147.1"/>
    <property type="molecule type" value="Genomic_DNA"/>
</dbReference>
<protein>
    <submittedName>
        <fullName evidence="2">Pilin minor subunit VirB5</fullName>
    </submittedName>
</protein>
<organism evidence="2 3">
    <name type="scientific">Rhizobium rhododendri</name>
    <dbReference type="NCBI Taxonomy" id="2506430"/>
    <lineage>
        <taxon>Bacteria</taxon>
        <taxon>Pseudomonadati</taxon>
        <taxon>Pseudomonadota</taxon>
        <taxon>Alphaproteobacteria</taxon>
        <taxon>Hyphomicrobiales</taxon>
        <taxon>Rhizobiaceae</taxon>
        <taxon>Rhizobium/Agrobacterium group</taxon>
        <taxon>Rhizobium</taxon>
    </lineage>
</organism>
<name>A0ABY8IR32_9HYPH</name>
<proteinExistence type="predicted"/>
<keyword evidence="3" id="KW-1185">Reference proteome</keyword>
<accession>A0ABY8IR32</accession>
<gene>
    <name evidence="2" type="primary">virB5</name>
    <name evidence="2" type="ORF">PR018_26020</name>
</gene>
<sequence>MKTAQFGLTVLVASLLISTPTKAQFVVSDPVTESETLATALSTASNLEQMITMVTVLTSAFGVVGLMSALDQKNQYPSTNMLEEQMFSANGTNSDVARAITSDNDRQVSGSDAEADLLREQITGAANAIGVAAENLDAMDKRLDANSKTAGQLSRSRNIMQATVLNGLLLKHIHDAIIQNVQATNLLTMTTAQSGLHEAEEAAVQRDEHQKTARIFSPLY</sequence>
<dbReference type="Proteomes" id="UP000318939">
    <property type="component" value="Plasmid pTi6.2"/>
</dbReference>
<evidence type="ECO:0000313" key="3">
    <source>
        <dbReference type="Proteomes" id="UP000318939"/>
    </source>
</evidence>
<dbReference type="NCBIfam" id="NF010434">
    <property type="entry name" value="PRK13860.1"/>
    <property type="match status" value="1"/>
</dbReference>
<reference evidence="2" key="2">
    <citation type="journal article" date="2023" name="MicrobiologyOpen">
        <title>Genomics of the tumorigenes clade of the family Rhizobiaceae and description of Rhizobium rhododendri sp. nov.</title>
        <authorList>
            <person name="Kuzmanovic N."/>
            <person name="diCenzo G.C."/>
            <person name="Bunk B."/>
            <person name="Sproeer C."/>
            <person name="Fruehling A."/>
            <person name="Neumann-Schaal M."/>
            <person name="Overmann J."/>
            <person name="Smalla K."/>
        </authorList>
    </citation>
    <scope>NUCLEOTIDE SEQUENCE</scope>
    <source>
        <strain evidence="2">Rho-6.2</strain>
        <plasmid evidence="2">pTi6.2</plasmid>
    </source>
</reference>